<keyword evidence="2" id="KW-1185">Reference proteome</keyword>
<sequence length="99" mass="10769">MLLVCCKSAEQEYAGSKLLIVTKSGHIPSQIISLNCSTASCISLFRAKPDIIAFHVAVLLELPINILKLTSMSPHFEYISIRAVSTKASDSSPILMHKP</sequence>
<proteinExistence type="predicted"/>
<name>A0AAV7H4W4_DENCH</name>
<dbReference type="Proteomes" id="UP000775213">
    <property type="component" value="Unassembled WGS sequence"/>
</dbReference>
<organism evidence="1 2">
    <name type="scientific">Dendrobium chrysotoxum</name>
    <name type="common">Orchid</name>
    <dbReference type="NCBI Taxonomy" id="161865"/>
    <lineage>
        <taxon>Eukaryota</taxon>
        <taxon>Viridiplantae</taxon>
        <taxon>Streptophyta</taxon>
        <taxon>Embryophyta</taxon>
        <taxon>Tracheophyta</taxon>
        <taxon>Spermatophyta</taxon>
        <taxon>Magnoliopsida</taxon>
        <taxon>Liliopsida</taxon>
        <taxon>Asparagales</taxon>
        <taxon>Orchidaceae</taxon>
        <taxon>Epidendroideae</taxon>
        <taxon>Malaxideae</taxon>
        <taxon>Dendrobiinae</taxon>
        <taxon>Dendrobium</taxon>
    </lineage>
</organism>
<protein>
    <submittedName>
        <fullName evidence="1">Uncharacterized protein</fullName>
    </submittedName>
</protein>
<dbReference type="EMBL" id="JAGFBR010000008">
    <property type="protein sequence ID" value="KAH0463240.1"/>
    <property type="molecule type" value="Genomic_DNA"/>
</dbReference>
<accession>A0AAV7H4W4</accession>
<reference evidence="1 2" key="1">
    <citation type="journal article" date="2021" name="Hortic Res">
        <title>Chromosome-scale assembly of the Dendrobium chrysotoxum genome enhances the understanding of orchid evolution.</title>
        <authorList>
            <person name="Zhang Y."/>
            <person name="Zhang G.Q."/>
            <person name="Zhang D."/>
            <person name="Liu X.D."/>
            <person name="Xu X.Y."/>
            <person name="Sun W.H."/>
            <person name="Yu X."/>
            <person name="Zhu X."/>
            <person name="Wang Z.W."/>
            <person name="Zhao X."/>
            <person name="Zhong W.Y."/>
            <person name="Chen H."/>
            <person name="Yin W.L."/>
            <person name="Huang T."/>
            <person name="Niu S.C."/>
            <person name="Liu Z.J."/>
        </authorList>
    </citation>
    <scope>NUCLEOTIDE SEQUENCE [LARGE SCALE GENOMIC DNA]</scope>
    <source>
        <strain evidence="1">Lindl</strain>
    </source>
</reference>
<comment type="caution">
    <text evidence="1">The sequence shown here is derived from an EMBL/GenBank/DDBJ whole genome shotgun (WGS) entry which is preliminary data.</text>
</comment>
<evidence type="ECO:0000313" key="1">
    <source>
        <dbReference type="EMBL" id="KAH0463240.1"/>
    </source>
</evidence>
<gene>
    <name evidence="1" type="ORF">IEQ34_007822</name>
</gene>
<dbReference type="AlphaFoldDB" id="A0AAV7H4W4"/>
<evidence type="ECO:0000313" key="2">
    <source>
        <dbReference type="Proteomes" id="UP000775213"/>
    </source>
</evidence>